<organism evidence="1 2">
    <name type="scientific">Parastrongyloides trichosuri</name>
    <name type="common">Possum-specific nematode worm</name>
    <dbReference type="NCBI Taxonomy" id="131310"/>
    <lineage>
        <taxon>Eukaryota</taxon>
        <taxon>Metazoa</taxon>
        <taxon>Ecdysozoa</taxon>
        <taxon>Nematoda</taxon>
        <taxon>Chromadorea</taxon>
        <taxon>Rhabditida</taxon>
        <taxon>Tylenchina</taxon>
        <taxon>Panagrolaimomorpha</taxon>
        <taxon>Strongyloidoidea</taxon>
        <taxon>Strongyloididae</taxon>
        <taxon>Parastrongyloides</taxon>
    </lineage>
</organism>
<dbReference type="Proteomes" id="UP000038045">
    <property type="component" value="Unplaced"/>
</dbReference>
<name>A0A0N4Z786_PARTI</name>
<sequence>MSDIQLTSTVPSNFNHLSIKSKLKEFQFVLKNSTTDCLFATIPFAIQCKMCYHCVGGGEQHCIKRAPMHHQNFYGLQDAKFVIK</sequence>
<reference evidence="2" key="1">
    <citation type="submission" date="2017-02" db="UniProtKB">
        <authorList>
            <consortium name="WormBaseParasite"/>
        </authorList>
    </citation>
    <scope>IDENTIFICATION</scope>
</reference>
<accession>A0A0N4Z786</accession>
<keyword evidence="1" id="KW-1185">Reference proteome</keyword>
<evidence type="ECO:0000313" key="1">
    <source>
        <dbReference type="Proteomes" id="UP000038045"/>
    </source>
</evidence>
<dbReference type="WBParaSite" id="PTRK_0000303800.1">
    <property type="protein sequence ID" value="PTRK_0000303800.1"/>
    <property type="gene ID" value="PTRK_0000303800"/>
</dbReference>
<evidence type="ECO:0000313" key="2">
    <source>
        <dbReference type="WBParaSite" id="PTRK_0000303800.1"/>
    </source>
</evidence>
<proteinExistence type="predicted"/>
<protein>
    <submittedName>
        <fullName evidence="2">Phorbol-ester/DAG-type domain-containing protein</fullName>
    </submittedName>
</protein>
<dbReference type="AlphaFoldDB" id="A0A0N4Z786"/>